<dbReference type="Proteomes" id="UP001482620">
    <property type="component" value="Unassembled WGS sequence"/>
</dbReference>
<gene>
    <name evidence="1" type="ORF">ILYODFUR_031752</name>
</gene>
<evidence type="ECO:0000313" key="2">
    <source>
        <dbReference type="Proteomes" id="UP001482620"/>
    </source>
</evidence>
<dbReference type="EMBL" id="JAHRIQ010004990">
    <property type="protein sequence ID" value="MEQ2222947.1"/>
    <property type="molecule type" value="Genomic_DNA"/>
</dbReference>
<protein>
    <submittedName>
        <fullName evidence="1">Uncharacterized protein</fullName>
    </submittedName>
</protein>
<name>A0ABV0SQT7_9TELE</name>
<keyword evidence="2" id="KW-1185">Reference proteome</keyword>
<evidence type="ECO:0000313" key="1">
    <source>
        <dbReference type="EMBL" id="MEQ2222947.1"/>
    </source>
</evidence>
<organism evidence="1 2">
    <name type="scientific">Ilyodon furcidens</name>
    <name type="common">goldbreast splitfin</name>
    <dbReference type="NCBI Taxonomy" id="33524"/>
    <lineage>
        <taxon>Eukaryota</taxon>
        <taxon>Metazoa</taxon>
        <taxon>Chordata</taxon>
        <taxon>Craniata</taxon>
        <taxon>Vertebrata</taxon>
        <taxon>Euteleostomi</taxon>
        <taxon>Actinopterygii</taxon>
        <taxon>Neopterygii</taxon>
        <taxon>Teleostei</taxon>
        <taxon>Neoteleostei</taxon>
        <taxon>Acanthomorphata</taxon>
        <taxon>Ovalentaria</taxon>
        <taxon>Atherinomorphae</taxon>
        <taxon>Cyprinodontiformes</taxon>
        <taxon>Goodeidae</taxon>
        <taxon>Ilyodon</taxon>
    </lineage>
</organism>
<reference evidence="1 2" key="1">
    <citation type="submission" date="2021-06" db="EMBL/GenBank/DDBJ databases">
        <authorList>
            <person name="Palmer J.M."/>
        </authorList>
    </citation>
    <scope>NUCLEOTIDE SEQUENCE [LARGE SCALE GENOMIC DNA]</scope>
    <source>
        <strain evidence="2">if_2019</strain>
        <tissue evidence="1">Muscle</tissue>
    </source>
</reference>
<comment type="caution">
    <text evidence="1">The sequence shown here is derived from an EMBL/GenBank/DDBJ whole genome shotgun (WGS) entry which is preliminary data.</text>
</comment>
<sequence>MLAKYCVTGLERRKAILWWIHNSAPYRAGAITSQQFEGLKFSHTGWKMVEHQVEVEVPAVVFTLDGGSHQEKMTCSKINVSKHN</sequence>
<proteinExistence type="predicted"/>
<accession>A0ABV0SQT7</accession>